<dbReference type="Proteomes" id="UP000260823">
    <property type="component" value="Unassembled WGS sequence"/>
</dbReference>
<protein>
    <submittedName>
        <fullName evidence="2">Type II toxin-antitoxin system RelE/ParE family toxin</fullName>
    </submittedName>
</protein>
<gene>
    <name evidence="2" type="ORF">DYU05_14665</name>
</gene>
<dbReference type="AlphaFoldDB" id="A0A3E2NQV6"/>
<evidence type="ECO:0000313" key="3">
    <source>
        <dbReference type="Proteomes" id="UP000260823"/>
    </source>
</evidence>
<proteinExistence type="predicted"/>
<keyword evidence="3" id="KW-1185">Reference proteome</keyword>
<reference evidence="2 3" key="1">
    <citation type="submission" date="2018-08" db="EMBL/GenBank/DDBJ databases">
        <title>Mucilaginibacter terrae sp. nov., isolated from manganese diggings.</title>
        <authorList>
            <person name="Huang Y."/>
            <person name="Zhou Z."/>
        </authorList>
    </citation>
    <scope>NUCLEOTIDE SEQUENCE [LARGE SCALE GENOMIC DNA]</scope>
    <source>
        <strain evidence="2 3">ZH6</strain>
    </source>
</reference>
<sequence length="98" mass="11627">MAKTVFMTSLAEENFETVVKYLLANWSEKTAKNFVVKFERIYQFISDTPALYPFINKEKRVQKCVLTKHNVLYFREDENAIIILDVFDTRQSPEKLKI</sequence>
<evidence type="ECO:0000313" key="2">
    <source>
        <dbReference type="EMBL" id="RFZ83375.1"/>
    </source>
</evidence>
<dbReference type="EMBL" id="QWDE01000002">
    <property type="protein sequence ID" value="RFZ83375.1"/>
    <property type="molecule type" value="Genomic_DNA"/>
</dbReference>
<name>A0A3E2NQV6_9SPHI</name>
<comment type="caution">
    <text evidence="2">The sequence shown here is derived from an EMBL/GenBank/DDBJ whole genome shotgun (WGS) entry which is preliminary data.</text>
</comment>
<dbReference type="Pfam" id="PF05016">
    <property type="entry name" value="ParE_toxin"/>
    <property type="match status" value="1"/>
</dbReference>
<dbReference type="RefSeq" id="WP_117383850.1">
    <property type="nucleotide sequence ID" value="NZ_QWDE01000002.1"/>
</dbReference>
<keyword evidence="1" id="KW-1277">Toxin-antitoxin system</keyword>
<dbReference type="Gene3D" id="3.30.2310.20">
    <property type="entry name" value="RelE-like"/>
    <property type="match status" value="1"/>
</dbReference>
<dbReference type="InterPro" id="IPR035093">
    <property type="entry name" value="RelE/ParE_toxin_dom_sf"/>
</dbReference>
<dbReference type="InterPro" id="IPR007712">
    <property type="entry name" value="RelE/ParE_toxin"/>
</dbReference>
<dbReference type="OrthoDB" id="1098070at2"/>
<evidence type="ECO:0000256" key="1">
    <source>
        <dbReference type="ARBA" id="ARBA00022649"/>
    </source>
</evidence>
<accession>A0A3E2NQV6</accession>
<organism evidence="2 3">
    <name type="scientific">Mucilaginibacter terrenus</name>
    <dbReference type="NCBI Taxonomy" id="2482727"/>
    <lineage>
        <taxon>Bacteria</taxon>
        <taxon>Pseudomonadati</taxon>
        <taxon>Bacteroidota</taxon>
        <taxon>Sphingobacteriia</taxon>
        <taxon>Sphingobacteriales</taxon>
        <taxon>Sphingobacteriaceae</taxon>
        <taxon>Mucilaginibacter</taxon>
    </lineage>
</organism>